<sequence>MNDRFFALPEERQMQIVNAAYEVFSQNSYKNASMSRLADAGGVSKSLLFHYFINKKELYLYLWEHACRRFHEAVMECHIPVTDFFDVIYQRVRAMCVFMREVPSIYIFTLRALFEENQEIKEILRHNDMFVFGNGTDDIAFLADRDSFRPGIDTQLLLEEINGYLLSCYWQMFSSGKLDPDCLERDFLKRIKQWKMAYLKEDIVQKNEKIEGSDFLIS</sequence>
<gene>
    <name evidence="4" type="primary">acnR</name>
    <name evidence="4" type="ORF">NCTC11224_01441</name>
</gene>
<evidence type="ECO:0000259" key="3">
    <source>
        <dbReference type="PROSITE" id="PS50977"/>
    </source>
</evidence>
<evidence type="ECO:0000313" key="5">
    <source>
        <dbReference type="Proteomes" id="UP000251853"/>
    </source>
</evidence>
<dbReference type="SUPFAM" id="SSF46689">
    <property type="entry name" value="Homeodomain-like"/>
    <property type="match status" value="1"/>
</dbReference>
<dbReference type="InterPro" id="IPR009057">
    <property type="entry name" value="Homeodomain-like_sf"/>
</dbReference>
<keyword evidence="5" id="KW-1185">Reference proteome</keyword>
<dbReference type="RefSeq" id="WP_160116318.1">
    <property type="nucleotide sequence ID" value="NZ_JAIWZC010000001.1"/>
</dbReference>
<proteinExistence type="predicted"/>
<feature type="DNA-binding region" description="H-T-H motif" evidence="2">
    <location>
        <begin position="33"/>
        <end position="52"/>
    </location>
</feature>
<organism evidence="4 5">
    <name type="scientific">Enterocloster clostridioformis</name>
    <dbReference type="NCBI Taxonomy" id="1531"/>
    <lineage>
        <taxon>Bacteria</taxon>
        <taxon>Bacillati</taxon>
        <taxon>Bacillota</taxon>
        <taxon>Clostridia</taxon>
        <taxon>Lachnospirales</taxon>
        <taxon>Lachnospiraceae</taxon>
        <taxon>Enterocloster</taxon>
    </lineage>
</organism>
<evidence type="ECO:0000313" key="4">
    <source>
        <dbReference type="EMBL" id="SQB10134.1"/>
    </source>
</evidence>
<dbReference type="Pfam" id="PF00440">
    <property type="entry name" value="TetR_N"/>
    <property type="match status" value="1"/>
</dbReference>
<dbReference type="PANTHER" id="PTHR43479:SF11">
    <property type="entry name" value="ACREF_ENVCD OPERON REPRESSOR-RELATED"/>
    <property type="match status" value="1"/>
</dbReference>
<dbReference type="Proteomes" id="UP000251853">
    <property type="component" value="Unassembled WGS sequence"/>
</dbReference>
<accession>A0A2X2U1C5</accession>
<dbReference type="SUPFAM" id="SSF48498">
    <property type="entry name" value="Tetracyclin repressor-like, C-terminal domain"/>
    <property type="match status" value="1"/>
</dbReference>
<feature type="domain" description="HTH tetR-type" evidence="3">
    <location>
        <begin position="10"/>
        <end position="70"/>
    </location>
</feature>
<keyword evidence="1 2" id="KW-0238">DNA-binding</keyword>
<dbReference type="InterPro" id="IPR001647">
    <property type="entry name" value="HTH_TetR"/>
</dbReference>
<dbReference type="InterPro" id="IPR050624">
    <property type="entry name" value="HTH-type_Tx_Regulator"/>
</dbReference>
<protein>
    <submittedName>
        <fullName evidence="4">Transcriptional regulator, TetR family</fullName>
    </submittedName>
</protein>
<dbReference type="EMBL" id="UAVW01000003">
    <property type="protein sequence ID" value="SQB10134.1"/>
    <property type="molecule type" value="Genomic_DNA"/>
</dbReference>
<name>A0A2X2U1C5_9FIRM</name>
<dbReference type="GO" id="GO:0003677">
    <property type="term" value="F:DNA binding"/>
    <property type="evidence" value="ECO:0007669"/>
    <property type="project" value="UniProtKB-UniRule"/>
</dbReference>
<dbReference type="AlphaFoldDB" id="A0A2X2U1C5"/>
<dbReference type="InterPro" id="IPR036271">
    <property type="entry name" value="Tet_transcr_reg_TetR-rel_C_sf"/>
</dbReference>
<reference evidence="4 5" key="1">
    <citation type="submission" date="2018-06" db="EMBL/GenBank/DDBJ databases">
        <authorList>
            <consortium name="Pathogen Informatics"/>
            <person name="Doyle S."/>
        </authorList>
    </citation>
    <scope>NUCLEOTIDE SEQUENCE [LARGE SCALE GENOMIC DNA]</scope>
    <source>
        <strain evidence="4 5">NCTC11224</strain>
    </source>
</reference>
<evidence type="ECO:0000256" key="1">
    <source>
        <dbReference type="ARBA" id="ARBA00023125"/>
    </source>
</evidence>
<dbReference type="PROSITE" id="PS50977">
    <property type="entry name" value="HTH_TETR_2"/>
    <property type="match status" value="1"/>
</dbReference>
<evidence type="ECO:0000256" key="2">
    <source>
        <dbReference type="PROSITE-ProRule" id="PRU00335"/>
    </source>
</evidence>
<dbReference type="PANTHER" id="PTHR43479">
    <property type="entry name" value="ACREF/ENVCD OPERON REPRESSOR-RELATED"/>
    <property type="match status" value="1"/>
</dbReference>
<dbReference type="Gene3D" id="1.10.357.10">
    <property type="entry name" value="Tetracycline Repressor, domain 2"/>
    <property type="match status" value="1"/>
</dbReference>
<dbReference type="PRINTS" id="PR00455">
    <property type="entry name" value="HTHTETR"/>
</dbReference>